<reference evidence="3" key="1">
    <citation type="submission" date="2022-11" db="UniProtKB">
        <authorList>
            <consortium name="WormBaseParasite"/>
        </authorList>
    </citation>
    <scope>IDENTIFICATION</scope>
</reference>
<keyword evidence="2" id="KW-1185">Reference proteome</keyword>
<sequence>MEHACASGPNPNERPKRRLSESNTNAPDLTRVYEISAANATSPYSGRAECGGDRLGFFQRRFGAWFARGAFDDETTQSASMFS</sequence>
<protein>
    <submittedName>
        <fullName evidence="3">Uncharacterized protein</fullName>
    </submittedName>
</protein>
<accession>A0A914X9M0</accession>
<proteinExistence type="predicted"/>
<dbReference type="AlphaFoldDB" id="A0A914X9M0"/>
<evidence type="ECO:0000256" key="1">
    <source>
        <dbReference type="SAM" id="MobiDB-lite"/>
    </source>
</evidence>
<dbReference type="WBParaSite" id="PSAMB.scaffold69size87481.g1369.t1">
    <property type="protein sequence ID" value="PSAMB.scaffold69size87481.g1369.t1"/>
    <property type="gene ID" value="PSAMB.scaffold69size87481.g1369"/>
</dbReference>
<feature type="region of interest" description="Disordered" evidence="1">
    <location>
        <begin position="1"/>
        <end position="28"/>
    </location>
</feature>
<evidence type="ECO:0000313" key="3">
    <source>
        <dbReference type="WBParaSite" id="PSAMB.scaffold69size87481.g1369.t1"/>
    </source>
</evidence>
<name>A0A914X9M0_9BILA</name>
<dbReference type="Proteomes" id="UP000887566">
    <property type="component" value="Unplaced"/>
</dbReference>
<evidence type="ECO:0000313" key="2">
    <source>
        <dbReference type="Proteomes" id="UP000887566"/>
    </source>
</evidence>
<organism evidence="2 3">
    <name type="scientific">Plectus sambesii</name>
    <dbReference type="NCBI Taxonomy" id="2011161"/>
    <lineage>
        <taxon>Eukaryota</taxon>
        <taxon>Metazoa</taxon>
        <taxon>Ecdysozoa</taxon>
        <taxon>Nematoda</taxon>
        <taxon>Chromadorea</taxon>
        <taxon>Plectida</taxon>
        <taxon>Plectina</taxon>
        <taxon>Plectoidea</taxon>
        <taxon>Plectidae</taxon>
        <taxon>Plectus</taxon>
    </lineage>
</organism>